<dbReference type="EMBL" id="CM017693">
    <property type="protein sequence ID" value="TYH14234.1"/>
    <property type="molecule type" value="Genomic_DNA"/>
</dbReference>
<dbReference type="Proteomes" id="UP000323506">
    <property type="component" value="Chromosome A06"/>
</dbReference>
<evidence type="ECO:0000313" key="2">
    <source>
        <dbReference type="Proteomes" id="UP000323506"/>
    </source>
</evidence>
<accession>A0A5D2G7U9</accession>
<organism evidence="1 2">
    <name type="scientific">Gossypium darwinii</name>
    <name type="common">Darwin's cotton</name>
    <name type="synonym">Gossypium barbadense var. darwinii</name>
    <dbReference type="NCBI Taxonomy" id="34276"/>
    <lineage>
        <taxon>Eukaryota</taxon>
        <taxon>Viridiplantae</taxon>
        <taxon>Streptophyta</taxon>
        <taxon>Embryophyta</taxon>
        <taxon>Tracheophyta</taxon>
        <taxon>Spermatophyta</taxon>
        <taxon>Magnoliopsida</taxon>
        <taxon>eudicotyledons</taxon>
        <taxon>Gunneridae</taxon>
        <taxon>Pentapetalae</taxon>
        <taxon>rosids</taxon>
        <taxon>malvids</taxon>
        <taxon>Malvales</taxon>
        <taxon>Malvaceae</taxon>
        <taxon>Malvoideae</taxon>
        <taxon>Gossypium</taxon>
    </lineage>
</organism>
<name>A0A5D2G7U9_GOSDA</name>
<dbReference type="AlphaFoldDB" id="A0A5D2G7U9"/>
<keyword evidence="2" id="KW-1185">Reference proteome</keyword>
<sequence length="98" mass="11014">MHCPPSLKTHKFLAMMKNIQVLAYMIIAFLLLSASQSHFSIALRIPAIETVDYDSKISTARQTQNPSNRFSLAWVKDNMRKVPSAPNPIGNRHPPSKP</sequence>
<proteinExistence type="predicted"/>
<gene>
    <name evidence="1" type="ORF">ES288_A06G204200v1</name>
</gene>
<evidence type="ECO:0000313" key="1">
    <source>
        <dbReference type="EMBL" id="TYH14234.1"/>
    </source>
</evidence>
<reference evidence="1 2" key="1">
    <citation type="submission" date="2019-06" db="EMBL/GenBank/DDBJ databases">
        <title>WGS assembly of Gossypium darwinii.</title>
        <authorList>
            <person name="Chen Z.J."/>
            <person name="Sreedasyam A."/>
            <person name="Ando A."/>
            <person name="Song Q."/>
            <person name="De L."/>
            <person name="Hulse-Kemp A."/>
            <person name="Ding M."/>
            <person name="Ye W."/>
            <person name="Kirkbride R."/>
            <person name="Jenkins J."/>
            <person name="Plott C."/>
            <person name="Lovell J."/>
            <person name="Lin Y.-M."/>
            <person name="Vaughn R."/>
            <person name="Liu B."/>
            <person name="Li W."/>
            <person name="Simpson S."/>
            <person name="Scheffler B."/>
            <person name="Saski C."/>
            <person name="Grover C."/>
            <person name="Hu G."/>
            <person name="Conover J."/>
            <person name="Carlson J."/>
            <person name="Shu S."/>
            <person name="Boston L."/>
            <person name="Williams M."/>
            <person name="Peterson D."/>
            <person name="Mcgee K."/>
            <person name="Jones D."/>
            <person name="Wendel J."/>
            <person name="Stelly D."/>
            <person name="Grimwood J."/>
            <person name="Schmutz J."/>
        </authorList>
    </citation>
    <scope>NUCLEOTIDE SEQUENCE [LARGE SCALE GENOMIC DNA]</scope>
    <source>
        <strain evidence="1">1808015.09</strain>
    </source>
</reference>
<protein>
    <submittedName>
        <fullName evidence="1">Uncharacterized protein</fullName>
    </submittedName>
</protein>